<dbReference type="GO" id="GO:0016491">
    <property type="term" value="F:oxidoreductase activity"/>
    <property type="evidence" value="ECO:0007669"/>
    <property type="project" value="UniProtKB-KW"/>
</dbReference>
<comment type="caution">
    <text evidence="3">The sequence shown here is derived from an EMBL/GenBank/DDBJ whole genome shotgun (WGS) entry which is preliminary data.</text>
</comment>
<reference evidence="6" key="4">
    <citation type="journal article" date="2022" name="Microb. Genom.">
        <title>A global pangenome for the wheat fungal pathogen Pyrenophora tritici-repentis and prediction of effector protein structural homology.</title>
        <authorList>
            <person name="Moolhuijzen P.M."/>
            <person name="See P.T."/>
            <person name="Shi G."/>
            <person name="Powell H.R."/>
            <person name="Cockram J."/>
            <person name="Jorgensen L.N."/>
            <person name="Benslimane H."/>
            <person name="Strelkov S.E."/>
            <person name="Turner J."/>
            <person name="Liu Z."/>
            <person name="Moffat C.S."/>
        </authorList>
    </citation>
    <scope>NUCLEOTIDE SEQUENCE [LARGE SCALE GENOMIC DNA]</scope>
</reference>
<dbReference type="EMBL" id="NQIK02000008">
    <property type="protein sequence ID" value="KAF7566967.1"/>
    <property type="molecule type" value="Genomic_DNA"/>
</dbReference>
<evidence type="ECO:0000313" key="6">
    <source>
        <dbReference type="Proteomes" id="UP000249757"/>
    </source>
</evidence>
<dbReference type="InterPro" id="IPR036291">
    <property type="entry name" value="NAD(P)-bd_dom_sf"/>
</dbReference>
<keyword evidence="1" id="KW-0560">Oxidoreductase</keyword>
<dbReference type="AlphaFoldDB" id="A0A316ZXD3"/>
<feature type="region of interest" description="Disordered" evidence="2">
    <location>
        <begin position="284"/>
        <end position="305"/>
    </location>
</feature>
<dbReference type="InterPro" id="IPR002347">
    <property type="entry name" value="SDR_fam"/>
</dbReference>
<dbReference type="SUPFAM" id="SSF51735">
    <property type="entry name" value="NAD(P)-binding Rossmann-fold domains"/>
    <property type="match status" value="1"/>
</dbReference>
<protein>
    <submittedName>
        <fullName evidence="3">FabG, Dehydrogenase with different specificities (Related to short-chain alcohol dehydrogenase)</fullName>
    </submittedName>
    <submittedName>
        <fullName evidence="4">Retinol dehydrogenase</fullName>
    </submittedName>
</protein>
<dbReference type="PANTHER" id="PTHR43157:SF31">
    <property type="entry name" value="PHOSPHATIDYLINOSITOL-GLYCAN BIOSYNTHESIS CLASS F PROTEIN"/>
    <property type="match status" value="1"/>
</dbReference>
<reference evidence="4" key="3">
    <citation type="journal article" date="2022" name="bioRxiv">
        <title>A global pangenome for the wheat fungal pathogen Pyrenophora tritici-repentis and prediction of effector protein structural homology.</title>
        <authorList>
            <person name="Moolhuijzen P."/>
            <person name="See P.T."/>
            <person name="Shi G."/>
            <person name="Powell H.R."/>
            <person name="Cockram J."/>
            <person name="Jorgensen L.N."/>
            <person name="Benslimane H."/>
            <person name="Strelkov S.E."/>
            <person name="Turner J."/>
            <person name="Liu Z."/>
            <person name="Moffat C.S."/>
        </authorList>
    </citation>
    <scope>NUCLEOTIDE SEQUENCE</scope>
    <source>
        <strain evidence="4">86-124</strain>
    </source>
</reference>
<dbReference type="Proteomes" id="UP000245464">
    <property type="component" value="Chromosome 8"/>
</dbReference>
<reference evidence="3" key="1">
    <citation type="journal article" date="2018" name="BMC Genomics">
        <title>Comparative genomics of the wheat fungal pathogen Pyrenophora tritici-repentis reveals chromosomal variations and genome plasticity.</title>
        <authorList>
            <person name="Moolhuijzen P."/>
            <person name="See P.T."/>
            <person name="Hane J.K."/>
            <person name="Shi G."/>
            <person name="Liu Z."/>
            <person name="Oliver R.P."/>
            <person name="Moffat C.S."/>
        </authorList>
    </citation>
    <scope>NUCLEOTIDE SEQUENCE [LARGE SCALE GENOMIC DNA]</scope>
    <source>
        <strain evidence="3">M4</strain>
    </source>
</reference>
<dbReference type="Proteomes" id="UP000249757">
    <property type="component" value="Unassembled WGS sequence"/>
</dbReference>
<dbReference type="OMA" id="NKFNVRP"/>
<gene>
    <name evidence="4" type="ORF">Ptr86124_005794</name>
    <name evidence="3" type="ORF">PtrM4_135580</name>
</gene>
<dbReference type="EMBL" id="NRDI02000006">
    <property type="protein sequence ID" value="KAI1515793.1"/>
    <property type="molecule type" value="Genomic_DNA"/>
</dbReference>
<organism evidence="3 5">
    <name type="scientific">Pyrenophora tritici-repentis</name>
    <dbReference type="NCBI Taxonomy" id="45151"/>
    <lineage>
        <taxon>Eukaryota</taxon>
        <taxon>Fungi</taxon>
        <taxon>Dikarya</taxon>
        <taxon>Ascomycota</taxon>
        <taxon>Pezizomycotina</taxon>
        <taxon>Dothideomycetes</taxon>
        <taxon>Pleosporomycetidae</taxon>
        <taxon>Pleosporales</taxon>
        <taxon>Pleosporineae</taxon>
        <taxon>Pleosporaceae</taxon>
        <taxon>Pyrenophora</taxon>
    </lineage>
</organism>
<evidence type="ECO:0000313" key="5">
    <source>
        <dbReference type="Proteomes" id="UP000245464"/>
    </source>
</evidence>
<reference evidence="4" key="2">
    <citation type="submission" date="2021-05" db="EMBL/GenBank/DDBJ databases">
        <authorList>
            <person name="Moolhuijzen P.M."/>
            <person name="Moffat C.S."/>
        </authorList>
    </citation>
    <scope>NUCLEOTIDE SEQUENCE</scope>
    <source>
        <strain evidence="4">86-124</strain>
    </source>
</reference>
<name>A0A316ZXD3_9PLEO</name>
<dbReference type="OrthoDB" id="542013at2759"/>
<dbReference type="PANTHER" id="PTHR43157">
    <property type="entry name" value="PHOSPHATIDYLINOSITOL-GLYCAN BIOSYNTHESIS CLASS F PROTEIN-RELATED"/>
    <property type="match status" value="1"/>
</dbReference>
<evidence type="ECO:0000256" key="2">
    <source>
        <dbReference type="SAM" id="MobiDB-lite"/>
    </source>
</evidence>
<evidence type="ECO:0000313" key="3">
    <source>
        <dbReference type="EMBL" id="KAF7566967.1"/>
    </source>
</evidence>
<accession>A0A316ZXD3</accession>
<dbReference type="PRINTS" id="PR00081">
    <property type="entry name" value="GDHRDH"/>
</dbReference>
<evidence type="ECO:0000313" key="4">
    <source>
        <dbReference type="EMBL" id="KAI1515793.1"/>
    </source>
</evidence>
<dbReference type="Gene3D" id="3.40.50.720">
    <property type="entry name" value="NAD(P)-binding Rossmann-like Domain"/>
    <property type="match status" value="1"/>
</dbReference>
<proteinExistence type="predicted"/>
<evidence type="ECO:0000256" key="1">
    <source>
        <dbReference type="ARBA" id="ARBA00023002"/>
    </source>
</evidence>
<sequence length="329" mass="35991">MPDILRFLHSQFFVTPPKPTTDLTGKTVIVTGSNVGLGKEAARHFTALNASTVILAVRSLEKGEAARADIEATTGRKGAVKVMQLDMSSYASVLDFAARAAKDLDRIDIAVLNAGIIRGAGIWEVFEQDESTITVNVVSTFLLAFALLPKMKETAAKFNTRPTLTVVSSEVHGWSPFNERKAPEGGIFARLNEKVVDGKDVSLAVRYQTSKLLEVLFVREFCEKYPSGDIPVTVNLVNPGYCKSEFQREQSFAAKIGALLLARTTEVGSRTLVHAGVQGEESHGRYFSDSQITEPSPYVRSEEGKRDQGRVWRELVGKLEGIKEGVTKV</sequence>
<keyword evidence="6" id="KW-1185">Reference proteome</keyword>
<dbReference type="Pfam" id="PF00106">
    <property type="entry name" value="adh_short"/>
    <property type="match status" value="1"/>
</dbReference>